<protein>
    <submittedName>
        <fullName evidence="1">Uncharacterized protein</fullName>
    </submittedName>
</protein>
<dbReference type="EMBL" id="KN835756">
    <property type="protein sequence ID" value="KIK34426.1"/>
    <property type="molecule type" value="Genomic_DNA"/>
</dbReference>
<organism evidence="1 2">
    <name type="scientific">Suillus luteus UH-Slu-Lm8-n1</name>
    <dbReference type="NCBI Taxonomy" id="930992"/>
    <lineage>
        <taxon>Eukaryota</taxon>
        <taxon>Fungi</taxon>
        <taxon>Dikarya</taxon>
        <taxon>Basidiomycota</taxon>
        <taxon>Agaricomycotina</taxon>
        <taxon>Agaricomycetes</taxon>
        <taxon>Agaricomycetidae</taxon>
        <taxon>Boletales</taxon>
        <taxon>Suillineae</taxon>
        <taxon>Suillaceae</taxon>
        <taxon>Suillus</taxon>
    </lineage>
</organism>
<evidence type="ECO:0000313" key="1">
    <source>
        <dbReference type="EMBL" id="KIK34426.1"/>
    </source>
</evidence>
<sequence>MKGYHAKRVWVFQETYLATKVVVRARNIRIDASELVKTRDSVSSGSRTLLSITSNEFPISQPISDWHRPMSPELCLQYCRMRECMFLHDNIYGILGLFSQKIRYSLPVDYQLSPGIILAIFAYLRVRDGDLSALLTLQHEFYERDDPGLGVSWLPGGFGWQPRDIFGVTPHAELLPMVDHEGILHMSMYYLEVEKVATSLSFASIAVEHDDLNIEIHLIPRHAKLFPKRPPQTGIYIIGGILEPSNSGREPTHFGPPTLRQQIANKEREERQTSLNRKAGKRRGEVVLATFGEQSWSFDGVPNWWFWLLLATNDEGQTWKRFGIAISHEVDTGSIARKRFSIR</sequence>
<gene>
    <name evidence="1" type="ORF">CY34DRAFT_17735</name>
</gene>
<accession>A0A0C9ZYA0</accession>
<dbReference type="InParanoid" id="A0A0C9ZYA0"/>
<dbReference type="HOGENOM" id="CLU_809351_0_0_1"/>
<reference evidence="1 2" key="1">
    <citation type="submission" date="2014-04" db="EMBL/GenBank/DDBJ databases">
        <authorList>
            <consortium name="DOE Joint Genome Institute"/>
            <person name="Kuo A."/>
            <person name="Ruytinx J."/>
            <person name="Rineau F."/>
            <person name="Colpaert J."/>
            <person name="Kohler A."/>
            <person name="Nagy L.G."/>
            <person name="Floudas D."/>
            <person name="Copeland A."/>
            <person name="Barry K.W."/>
            <person name="Cichocki N."/>
            <person name="Veneault-Fourrey C."/>
            <person name="LaButti K."/>
            <person name="Lindquist E.A."/>
            <person name="Lipzen A."/>
            <person name="Lundell T."/>
            <person name="Morin E."/>
            <person name="Murat C."/>
            <person name="Sun H."/>
            <person name="Tunlid A."/>
            <person name="Henrissat B."/>
            <person name="Grigoriev I.V."/>
            <person name="Hibbett D.S."/>
            <person name="Martin F."/>
            <person name="Nordberg H.P."/>
            <person name="Cantor M.N."/>
            <person name="Hua S.X."/>
        </authorList>
    </citation>
    <scope>NUCLEOTIDE SEQUENCE [LARGE SCALE GENOMIC DNA]</scope>
    <source>
        <strain evidence="1 2">UH-Slu-Lm8-n1</strain>
    </source>
</reference>
<reference evidence="2" key="2">
    <citation type="submission" date="2015-01" db="EMBL/GenBank/DDBJ databases">
        <title>Evolutionary Origins and Diversification of the Mycorrhizal Mutualists.</title>
        <authorList>
            <consortium name="DOE Joint Genome Institute"/>
            <consortium name="Mycorrhizal Genomics Consortium"/>
            <person name="Kohler A."/>
            <person name="Kuo A."/>
            <person name="Nagy L.G."/>
            <person name="Floudas D."/>
            <person name="Copeland A."/>
            <person name="Barry K.W."/>
            <person name="Cichocki N."/>
            <person name="Veneault-Fourrey C."/>
            <person name="LaButti K."/>
            <person name="Lindquist E.A."/>
            <person name="Lipzen A."/>
            <person name="Lundell T."/>
            <person name="Morin E."/>
            <person name="Murat C."/>
            <person name="Riley R."/>
            <person name="Ohm R."/>
            <person name="Sun H."/>
            <person name="Tunlid A."/>
            <person name="Henrissat B."/>
            <person name="Grigoriev I.V."/>
            <person name="Hibbett D.S."/>
            <person name="Martin F."/>
        </authorList>
    </citation>
    <scope>NUCLEOTIDE SEQUENCE [LARGE SCALE GENOMIC DNA]</scope>
    <source>
        <strain evidence="2">UH-Slu-Lm8-n1</strain>
    </source>
</reference>
<evidence type="ECO:0000313" key="2">
    <source>
        <dbReference type="Proteomes" id="UP000054485"/>
    </source>
</evidence>
<dbReference type="Proteomes" id="UP000054485">
    <property type="component" value="Unassembled WGS sequence"/>
</dbReference>
<dbReference type="AlphaFoldDB" id="A0A0C9ZYA0"/>
<name>A0A0C9ZYA0_9AGAM</name>
<keyword evidence="2" id="KW-1185">Reference proteome</keyword>
<dbReference type="OrthoDB" id="5303367at2759"/>
<proteinExistence type="predicted"/>